<evidence type="ECO:0000259" key="2">
    <source>
        <dbReference type="Pfam" id="PF14258"/>
    </source>
</evidence>
<evidence type="ECO:0000256" key="1">
    <source>
        <dbReference type="SAM" id="Phobius"/>
    </source>
</evidence>
<keyword evidence="4" id="KW-1185">Reference proteome</keyword>
<proteinExistence type="predicted"/>
<dbReference type="RefSeq" id="WP_317083686.1">
    <property type="nucleotide sequence ID" value="NZ_CP136594.1"/>
</dbReference>
<name>A0AA97I1L6_9SPHN</name>
<dbReference type="KEGG" id="acoa:RB602_05520"/>
<dbReference type="InterPro" id="IPR025646">
    <property type="entry name" value="DUF4350"/>
</dbReference>
<feature type="domain" description="DUF4350" evidence="2">
    <location>
        <begin position="64"/>
        <end position="271"/>
    </location>
</feature>
<keyword evidence="1" id="KW-1133">Transmembrane helix</keyword>
<dbReference type="EMBL" id="CP136594">
    <property type="protein sequence ID" value="WOE76172.1"/>
    <property type="molecule type" value="Genomic_DNA"/>
</dbReference>
<evidence type="ECO:0000313" key="3">
    <source>
        <dbReference type="EMBL" id="WOE76172.1"/>
    </source>
</evidence>
<keyword evidence="1" id="KW-0812">Transmembrane</keyword>
<protein>
    <recommendedName>
        <fullName evidence="2">DUF4350 domain-containing protein</fullName>
    </recommendedName>
</protein>
<evidence type="ECO:0000313" key="4">
    <source>
        <dbReference type="Proteomes" id="UP001302429"/>
    </source>
</evidence>
<feature type="transmembrane region" description="Helical" evidence="1">
    <location>
        <begin position="312"/>
        <end position="331"/>
    </location>
</feature>
<dbReference type="Proteomes" id="UP001302429">
    <property type="component" value="Chromosome"/>
</dbReference>
<feature type="transmembrane region" description="Helical" evidence="1">
    <location>
        <begin position="26"/>
        <end position="45"/>
    </location>
</feature>
<organism evidence="3 4">
    <name type="scientific">Alterisphingorhabdus coralli</name>
    <dbReference type="NCBI Taxonomy" id="3071408"/>
    <lineage>
        <taxon>Bacteria</taxon>
        <taxon>Pseudomonadati</taxon>
        <taxon>Pseudomonadota</taxon>
        <taxon>Alphaproteobacteria</taxon>
        <taxon>Sphingomonadales</taxon>
        <taxon>Sphingomonadaceae</taxon>
        <taxon>Alterisphingorhabdus (ex Yan et al. 2024)</taxon>
    </lineage>
</organism>
<sequence length="441" mass="47771">MATSLTSSASAAPAKPDGNAAPFSRVGVLVLILVGFLAFLAMLYGMGSGEGLINQTNGRSHAASKSLVGYKALSDVLRGTGKSVELSRTPGSASNPGILIITPDFGSNWEDINALIDAHRYYGPTLVILPKWVAVPAQSLGDNWVRLLNPMPVEFELAGSNFGTELGDNEGATSALQTGFGTAPKTPDQLITMGPDGLYPMVRDETSGRTAIGYLDDDYYPWLERLPLDENEQIIEDADNQDFSDSIHPVILVADPDLFNNKGLADKQTALHALTIIDAIDDGGDYPIIFDLTANGLGKSDNLLTLAFRPPFLAATICFLVAAVMVGWVAFTRFAPPIMAARVIDFGKETLVHNSAATMRLLRREHLLREPYARLIRRIAMRRLNLPPSLDEEAIDVRLDAQTPDDVMPFTARRAKLLAAQKPEDIAAASAALHEWKKDYL</sequence>
<dbReference type="AlphaFoldDB" id="A0AA97I1L6"/>
<gene>
    <name evidence="3" type="ORF">RB602_05520</name>
</gene>
<accession>A0AA97I1L6</accession>
<dbReference type="Pfam" id="PF14258">
    <property type="entry name" value="DUF4350"/>
    <property type="match status" value="1"/>
</dbReference>
<reference evidence="3 4" key="1">
    <citation type="submission" date="2023-10" db="EMBL/GenBank/DDBJ databases">
        <title>Complete genome sequence of a Sphingomonadaceae bacterium.</title>
        <authorList>
            <person name="Yan C."/>
        </authorList>
    </citation>
    <scope>NUCLEOTIDE SEQUENCE [LARGE SCALE GENOMIC DNA]</scope>
    <source>
        <strain evidence="3 4">SCSIO 66989</strain>
    </source>
</reference>
<keyword evidence="1" id="KW-0472">Membrane</keyword>